<gene>
    <name evidence="1" type="ORF">NP439_22635</name>
</gene>
<accession>A0ABY5JUF6</accession>
<reference evidence="1" key="1">
    <citation type="submission" date="2022-07" db="EMBL/GenBank/DDBJ databases">
        <title>FELIX.</title>
        <authorList>
            <person name="Wan K.H."/>
            <person name="Park S."/>
            <person name="Lawrence Q."/>
            <person name="Eichenberger J.P."/>
            <person name="Booth B.W."/>
            <person name="Piaggio A.J."/>
            <person name="Chandler J.C."/>
            <person name="Franklin A.B."/>
            <person name="Celniker S.E."/>
        </authorList>
    </citation>
    <scope>NUCLEOTIDE SEQUENCE</scope>
    <source>
        <strain evidence="1">QA-1986 374</strain>
    </source>
</reference>
<evidence type="ECO:0000313" key="2">
    <source>
        <dbReference type="Proteomes" id="UP001059773"/>
    </source>
</evidence>
<sequence length="128" mass="15375">MDNSCIEKTMHRYNCRQISKIQDFMLSEMDEDNLQETLDFIKSNDMEKKKKYKDILYQGNDYRGLFVEGNQYLISSTEDTVFIIDKISEENGVRKEQTRIFIPIMDFVYLISNKEKVMKWIENNQSEM</sequence>
<keyword evidence="2" id="KW-1185">Reference proteome</keyword>
<evidence type="ECO:0000313" key="1">
    <source>
        <dbReference type="EMBL" id="UUI02798.1"/>
    </source>
</evidence>
<name>A0ABY5JUF6_9BACI</name>
<dbReference type="EMBL" id="CP101914">
    <property type="protein sequence ID" value="UUI02798.1"/>
    <property type="molecule type" value="Genomic_DNA"/>
</dbReference>
<proteinExistence type="predicted"/>
<dbReference type="Proteomes" id="UP001059773">
    <property type="component" value="Chromosome"/>
</dbReference>
<dbReference type="RefSeq" id="WP_256707995.1">
    <property type="nucleotide sequence ID" value="NZ_CP101914.1"/>
</dbReference>
<organism evidence="1 2">
    <name type="scientific">Oceanobacillus jeddahense</name>
    <dbReference type="NCBI Taxonomy" id="1462527"/>
    <lineage>
        <taxon>Bacteria</taxon>
        <taxon>Bacillati</taxon>
        <taxon>Bacillota</taxon>
        <taxon>Bacilli</taxon>
        <taxon>Bacillales</taxon>
        <taxon>Bacillaceae</taxon>
        <taxon>Oceanobacillus</taxon>
    </lineage>
</organism>
<protein>
    <submittedName>
        <fullName evidence="1">Uncharacterized protein</fullName>
    </submittedName>
</protein>